<comment type="caution">
    <text evidence="1">The sequence shown here is derived from an EMBL/GenBank/DDBJ whole genome shotgun (WGS) entry which is preliminary data.</text>
</comment>
<proteinExistence type="predicted"/>
<dbReference type="EMBL" id="JAJUOL010000318">
    <property type="protein sequence ID" value="MCH3852705.1"/>
    <property type="molecule type" value="Genomic_DNA"/>
</dbReference>
<sequence length="54" mass="6122">MNESVGFVDKLRQLLSSWGLYDESSTNPFAIWKFLDALDNGDAFISGFIYTLEV</sequence>
<evidence type="ECO:0000313" key="1">
    <source>
        <dbReference type="EMBL" id="MCH3852705.1"/>
    </source>
</evidence>
<gene>
    <name evidence="1" type="ORF">LZC39_11450</name>
</gene>
<reference evidence="1" key="1">
    <citation type="submission" date="2021-12" db="EMBL/GenBank/DDBJ databases">
        <title>Prevalence of phenicol resistance gene fexA in Campylobacter isolated from poultry supply chain.</title>
        <authorList>
            <person name="Tang B."/>
            <person name="Zheng X."/>
            <person name="Lin J."/>
            <person name="Lin R."/>
            <person name="Yang H."/>
            <person name="Shen Z."/>
            <person name="Xia F."/>
        </authorList>
    </citation>
    <scope>NUCLEOTIDE SEQUENCE</scope>
    <source>
        <strain evidence="1">CJHN2011004</strain>
    </source>
</reference>
<organism evidence="1 2">
    <name type="scientific">Campylobacter jejuni</name>
    <dbReference type="NCBI Taxonomy" id="197"/>
    <lineage>
        <taxon>Bacteria</taxon>
        <taxon>Pseudomonadati</taxon>
        <taxon>Campylobacterota</taxon>
        <taxon>Epsilonproteobacteria</taxon>
        <taxon>Campylobacterales</taxon>
        <taxon>Campylobacteraceae</taxon>
        <taxon>Campylobacter</taxon>
    </lineage>
</organism>
<evidence type="ECO:0000313" key="2">
    <source>
        <dbReference type="Proteomes" id="UP001199644"/>
    </source>
</evidence>
<feature type="non-terminal residue" evidence="1">
    <location>
        <position position="54"/>
    </location>
</feature>
<accession>A0AAW5EIX9</accession>
<dbReference type="AlphaFoldDB" id="A0AAW5EIX9"/>
<protein>
    <submittedName>
        <fullName evidence="1">Amino acid ABC transporter permease</fullName>
    </submittedName>
</protein>
<name>A0AAW5EIX9_CAMJU</name>
<dbReference type="Proteomes" id="UP001199644">
    <property type="component" value="Unassembled WGS sequence"/>
</dbReference>